<feature type="chain" id="PRO_5038445273" evidence="2">
    <location>
        <begin position="20"/>
        <end position="333"/>
    </location>
</feature>
<dbReference type="EMBL" id="JAAGOA010000014">
    <property type="protein sequence ID" value="NEE02262.1"/>
    <property type="molecule type" value="Genomic_DNA"/>
</dbReference>
<evidence type="ECO:0000256" key="2">
    <source>
        <dbReference type="SAM" id="SignalP"/>
    </source>
</evidence>
<comment type="caution">
    <text evidence="3">The sequence shown here is derived from an EMBL/GenBank/DDBJ whole genome shotgun (WGS) entry which is preliminary data.</text>
</comment>
<reference evidence="3 4" key="1">
    <citation type="submission" date="2020-02" db="EMBL/GenBank/DDBJ databases">
        <authorList>
            <person name="Li X.-J."/>
            <person name="Han X.-M."/>
        </authorList>
    </citation>
    <scope>NUCLEOTIDE SEQUENCE [LARGE SCALE GENOMIC DNA]</scope>
    <source>
        <strain evidence="3 4">CCTCC AB 2017055</strain>
    </source>
</reference>
<evidence type="ECO:0000256" key="1">
    <source>
        <dbReference type="SAM" id="MobiDB-lite"/>
    </source>
</evidence>
<organism evidence="3 4">
    <name type="scientific">Phytoactinopolyspora halotolerans</name>
    <dbReference type="NCBI Taxonomy" id="1981512"/>
    <lineage>
        <taxon>Bacteria</taxon>
        <taxon>Bacillati</taxon>
        <taxon>Actinomycetota</taxon>
        <taxon>Actinomycetes</taxon>
        <taxon>Jiangellales</taxon>
        <taxon>Jiangellaceae</taxon>
        <taxon>Phytoactinopolyspora</taxon>
    </lineage>
</organism>
<dbReference type="RefSeq" id="WP_163740685.1">
    <property type="nucleotide sequence ID" value="NZ_JAAGOA010000014.1"/>
</dbReference>
<dbReference type="SUPFAM" id="SSF53850">
    <property type="entry name" value="Periplasmic binding protein-like II"/>
    <property type="match status" value="1"/>
</dbReference>
<dbReference type="Gene3D" id="3.40.190.10">
    <property type="entry name" value="Periplasmic binding protein-like II"/>
    <property type="match status" value="2"/>
</dbReference>
<feature type="signal peptide" evidence="2">
    <location>
        <begin position="1"/>
        <end position="19"/>
    </location>
</feature>
<dbReference type="Proteomes" id="UP000475214">
    <property type="component" value="Unassembled WGS sequence"/>
</dbReference>
<sequence>MTPITLRSLCIAAVVLATAACSSGDETADDQDATARPSGSAQPKESPPVEAEAQQTPSADASTAAEERPDTYGTLSHLLPEDVAGGTLILAIPPEEMRTDHYLREEDGAVTGPLPDLVRAAADRLGLPTQERPFESGDELHDSYIDGEPAVFLVAASPWGFPVDDADVVTFAEYDERFLLREGLEIGDDPTDLCGLRVGQYQPEHGSPALGAYFAEVSAACDAAGDPLEIVPFESTDDDFPTDAVAAGEIDAAPAGEIVGAILIDETPGLTLGGDVTGQGATAFISGKQHGLAEPLAEALAALAADGTYAEIMGGYGLPDVAPDGPTVNVVDR</sequence>
<proteinExistence type="predicted"/>
<feature type="region of interest" description="Disordered" evidence="1">
    <location>
        <begin position="22"/>
        <end position="70"/>
    </location>
</feature>
<dbReference type="AlphaFoldDB" id="A0A6L9SCE3"/>
<name>A0A6L9SCE3_9ACTN</name>
<evidence type="ECO:0000313" key="4">
    <source>
        <dbReference type="Proteomes" id="UP000475214"/>
    </source>
</evidence>
<accession>A0A6L9SCE3</accession>
<keyword evidence="4" id="KW-1185">Reference proteome</keyword>
<keyword evidence="2" id="KW-0732">Signal</keyword>
<evidence type="ECO:0000313" key="3">
    <source>
        <dbReference type="EMBL" id="NEE02262.1"/>
    </source>
</evidence>
<dbReference type="PROSITE" id="PS51257">
    <property type="entry name" value="PROKAR_LIPOPROTEIN"/>
    <property type="match status" value="1"/>
</dbReference>
<protein>
    <submittedName>
        <fullName evidence="3">Transporter substrate-binding domain-containing protein</fullName>
    </submittedName>
</protein>
<gene>
    <name evidence="3" type="ORF">G1H10_18985</name>
</gene>